<dbReference type="RefSeq" id="WP_109250092.1">
    <property type="nucleotide sequence ID" value="NZ_QCXQ01000002.1"/>
</dbReference>
<dbReference type="InterPro" id="IPR050288">
    <property type="entry name" value="Cellulose_deg_GH3"/>
</dbReference>
<dbReference type="InterPro" id="IPR002772">
    <property type="entry name" value="Glyco_hydro_3_C"/>
</dbReference>
<dbReference type="SMART" id="SM01217">
    <property type="entry name" value="Fn3_like"/>
    <property type="match status" value="1"/>
</dbReference>
<dbReference type="PANTHER" id="PTHR42715:SF10">
    <property type="entry name" value="BETA-GLUCOSIDASE"/>
    <property type="match status" value="1"/>
</dbReference>
<dbReference type="GO" id="GO:0005975">
    <property type="term" value="P:carbohydrate metabolic process"/>
    <property type="evidence" value="ECO:0007669"/>
    <property type="project" value="InterPro"/>
</dbReference>
<dbReference type="GO" id="GO:0008422">
    <property type="term" value="F:beta-glucosidase activity"/>
    <property type="evidence" value="ECO:0007669"/>
    <property type="project" value="UniProtKB-ARBA"/>
</dbReference>
<evidence type="ECO:0000259" key="3">
    <source>
        <dbReference type="SMART" id="SM01217"/>
    </source>
</evidence>
<organism evidence="4 5">
    <name type="scientific">Levilactobacillus bambusae</name>
    <dbReference type="NCBI Taxonomy" id="2024736"/>
    <lineage>
        <taxon>Bacteria</taxon>
        <taxon>Bacillati</taxon>
        <taxon>Bacillota</taxon>
        <taxon>Bacilli</taxon>
        <taxon>Lactobacillales</taxon>
        <taxon>Lactobacillaceae</taxon>
        <taxon>Levilactobacillus</taxon>
    </lineage>
</organism>
<gene>
    <name evidence="4" type="ORF">DCM90_04215</name>
</gene>
<evidence type="ECO:0000313" key="5">
    <source>
        <dbReference type="Proteomes" id="UP000245080"/>
    </source>
</evidence>
<comment type="caution">
    <text evidence="4">The sequence shown here is derived from an EMBL/GenBank/DDBJ whole genome shotgun (WGS) entry which is preliminary data.</text>
</comment>
<dbReference type="Proteomes" id="UP000245080">
    <property type="component" value="Unassembled WGS sequence"/>
</dbReference>
<proteinExistence type="inferred from homology"/>
<keyword evidence="2 4" id="KW-0378">Hydrolase</keyword>
<dbReference type="Pfam" id="PF01915">
    <property type="entry name" value="Glyco_hydro_3_C"/>
    <property type="match status" value="1"/>
</dbReference>
<dbReference type="Gene3D" id="3.40.50.1700">
    <property type="entry name" value="Glycoside hydrolase family 3 C-terminal domain"/>
    <property type="match status" value="1"/>
</dbReference>
<dbReference type="InterPro" id="IPR001764">
    <property type="entry name" value="Glyco_hydro_3_N"/>
</dbReference>
<dbReference type="InterPro" id="IPR017853">
    <property type="entry name" value="GH"/>
</dbReference>
<dbReference type="InterPro" id="IPR036881">
    <property type="entry name" value="Glyco_hydro_3_C_sf"/>
</dbReference>
<dbReference type="InterPro" id="IPR013783">
    <property type="entry name" value="Ig-like_fold"/>
</dbReference>
<dbReference type="Pfam" id="PF00933">
    <property type="entry name" value="Glyco_hydro_3"/>
    <property type="match status" value="1"/>
</dbReference>
<dbReference type="FunFam" id="2.60.40.10:FF:000495">
    <property type="entry name" value="Periplasmic beta-glucosidase"/>
    <property type="match status" value="1"/>
</dbReference>
<dbReference type="SUPFAM" id="SSF51445">
    <property type="entry name" value="(Trans)glycosidases"/>
    <property type="match status" value="1"/>
</dbReference>
<dbReference type="SUPFAM" id="SSF52279">
    <property type="entry name" value="Beta-D-glucan exohydrolase, C-terminal domain"/>
    <property type="match status" value="1"/>
</dbReference>
<dbReference type="Pfam" id="PF14310">
    <property type="entry name" value="Fn3-like"/>
    <property type="match status" value="1"/>
</dbReference>
<dbReference type="OrthoDB" id="9805821at2"/>
<dbReference type="Gene3D" id="3.20.20.300">
    <property type="entry name" value="Glycoside hydrolase, family 3, N-terminal domain"/>
    <property type="match status" value="1"/>
</dbReference>
<dbReference type="Gene3D" id="2.60.40.10">
    <property type="entry name" value="Immunoglobulins"/>
    <property type="match status" value="1"/>
</dbReference>
<evidence type="ECO:0000313" key="4">
    <source>
        <dbReference type="EMBL" id="PWG00145.1"/>
    </source>
</evidence>
<evidence type="ECO:0000256" key="1">
    <source>
        <dbReference type="ARBA" id="ARBA00005336"/>
    </source>
</evidence>
<dbReference type="PRINTS" id="PR00133">
    <property type="entry name" value="GLHYDRLASE3"/>
</dbReference>
<accession>A0A2V1N180</accession>
<dbReference type="InterPro" id="IPR036962">
    <property type="entry name" value="Glyco_hydro_3_N_sf"/>
</dbReference>
<comment type="similarity">
    <text evidence="1">Belongs to the glycosyl hydrolase 3 family.</text>
</comment>
<protein>
    <submittedName>
        <fullName evidence="4">Glycosyl hydrolase</fullName>
    </submittedName>
</protein>
<sequence length="752" mass="83333">MDINKTLSELTLTEKAALVSGKNNWYTAKIDRLGIHPLMMTDGPSGLRKVEPGKGISDINDSVPAVCFPAASLTANSFNRDLFFQLGALIGEEARSERVSLVLGPGVNMKRTPAGGRNFEYLSEDPLLTGVLGAEYVKGVQSQNVGVAVKHFAANNRENQRFTVSSDVSERTLRELYLRAFEIIVKTANPDTLMISYNKINGTLNTQNYHLITDVLRDEWGYQGATMSDWGGVADHTAAIRAGLDLEMPGKGQPSTDEIVLAVKTGKLDEGALDNAIRRLLTIIDRRQPDANPEPYDQSKHHEAARKMADESIVLLRNTHNELPLDLAKGTTAIIGQLADKPRFQGGGSSHVNPVHLVTPLDAANQLSDHVIYQPGYDLDQLDTEPTLEAAALEAAKQADHVVVFLGYPESWESEGFDKTSLQLPDNQSELLSDLTDVNDHITVVLETGAPVEMPWVHDVNAIVETYLAGEAVGEATWDILTGAVNPSGHLAETFPVLLSDTPMSMTFDQDPNHEIYSEGIFMGYRFYNSHEMRVLYPFGYGLSYTAFEYTHLQTEIDDEKVQVTFNVTNTGERTGQAVPQLYVANHATHRPVPATELRNFAKVALKAGETKTVTFTLTRRDFSWYRTGKHMWEADSGDYELMIGASSRDTRLQQRITLTFENEPHEISENTYLNEIISDPTLMALFMKDVVTPFSDHGSTTEQQLFTVDQNGKVAILQNPLFTNMPLRALVAQGLPNQLIQTFIRHANNRE</sequence>
<evidence type="ECO:0000256" key="2">
    <source>
        <dbReference type="ARBA" id="ARBA00022801"/>
    </source>
</evidence>
<keyword evidence="5" id="KW-1185">Reference proteome</keyword>
<dbReference type="PANTHER" id="PTHR42715">
    <property type="entry name" value="BETA-GLUCOSIDASE"/>
    <property type="match status" value="1"/>
</dbReference>
<name>A0A2V1N180_9LACO</name>
<feature type="domain" description="Fibronectin type III-like" evidence="3">
    <location>
        <begin position="578"/>
        <end position="648"/>
    </location>
</feature>
<reference evidence="4 5" key="1">
    <citation type="journal article" date="2018" name="Int. J. Syst. Evol. Microbiol.">
        <title>Lactobacillus bambusae sp. nov., isolated from a traditional fermented Ma-bamboo shoots of Taiwan.</title>
        <authorList>
            <person name="Wang L.-T."/>
        </authorList>
    </citation>
    <scope>NUCLEOTIDE SEQUENCE [LARGE SCALE GENOMIC DNA]</scope>
    <source>
        <strain evidence="4 5">BS-W1</strain>
    </source>
</reference>
<dbReference type="InterPro" id="IPR026891">
    <property type="entry name" value="Fn3-like"/>
</dbReference>
<dbReference type="EMBL" id="QCXQ01000002">
    <property type="protein sequence ID" value="PWG00145.1"/>
    <property type="molecule type" value="Genomic_DNA"/>
</dbReference>
<dbReference type="AlphaFoldDB" id="A0A2V1N180"/>